<dbReference type="Gene3D" id="3.40.30.10">
    <property type="entry name" value="Glutaredoxin"/>
    <property type="match status" value="1"/>
</dbReference>
<reference evidence="1 2" key="1">
    <citation type="submission" date="2018-04" db="EMBL/GenBank/DDBJ databases">
        <title>Genomic Encyclopedia of Archaeal and Bacterial Type Strains, Phase II (KMG-II): from individual species to whole genera.</title>
        <authorList>
            <person name="Goeker M."/>
        </authorList>
    </citation>
    <scope>NUCLEOTIDE SEQUENCE [LARGE SCALE GENOMIC DNA]</scope>
    <source>
        <strain evidence="1 2">DSM 45169</strain>
    </source>
</reference>
<name>A0A2T4Z9R1_9BACL</name>
<protein>
    <recommendedName>
        <fullName evidence="3">(2Fe-2S) ferredoxin</fullName>
    </recommendedName>
</protein>
<sequence>MELEDVRKHVLICNGSTCLKNGGKEVAQAIRAEIKNQAIDDIHTTLTRCNGRCIDACTVITYPDGIWYKKMTPQWGAQLIRCLKKGESLSVSVAYSYDGERFTGWEAMADQEIVSSITPAEMQEEKVDLSSSDKHK</sequence>
<evidence type="ECO:0000313" key="1">
    <source>
        <dbReference type="EMBL" id="PTM58617.1"/>
    </source>
</evidence>
<comment type="caution">
    <text evidence="1">The sequence shown here is derived from an EMBL/GenBank/DDBJ whole genome shotgun (WGS) entry which is preliminary data.</text>
</comment>
<dbReference type="AlphaFoldDB" id="A0A2T4Z9R1"/>
<evidence type="ECO:0000313" key="2">
    <source>
        <dbReference type="Proteomes" id="UP000241639"/>
    </source>
</evidence>
<dbReference type="CDD" id="cd02980">
    <property type="entry name" value="TRX_Fd_family"/>
    <property type="match status" value="1"/>
</dbReference>
<evidence type="ECO:0008006" key="3">
    <source>
        <dbReference type="Google" id="ProtNLM"/>
    </source>
</evidence>
<keyword evidence="2" id="KW-1185">Reference proteome</keyword>
<dbReference type="SUPFAM" id="SSF52833">
    <property type="entry name" value="Thioredoxin-like"/>
    <property type="match status" value="1"/>
</dbReference>
<organism evidence="1 2">
    <name type="scientific">Desmospora activa DSM 45169</name>
    <dbReference type="NCBI Taxonomy" id="1121389"/>
    <lineage>
        <taxon>Bacteria</taxon>
        <taxon>Bacillati</taxon>
        <taxon>Bacillota</taxon>
        <taxon>Bacilli</taxon>
        <taxon>Bacillales</taxon>
        <taxon>Thermoactinomycetaceae</taxon>
        <taxon>Desmospora</taxon>
    </lineage>
</organism>
<gene>
    <name evidence="1" type="ORF">C8J48_1202</name>
</gene>
<accession>A0A2T4Z9R1</accession>
<dbReference type="Proteomes" id="UP000241639">
    <property type="component" value="Unassembled WGS sequence"/>
</dbReference>
<dbReference type="InterPro" id="IPR036249">
    <property type="entry name" value="Thioredoxin-like_sf"/>
</dbReference>
<dbReference type="RefSeq" id="WP_211316592.1">
    <property type="nucleotide sequence ID" value="NZ_PZZP01000001.1"/>
</dbReference>
<dbReference type="EMBL" id="PZZP01000001">
    <property type="protein sequence ID" value="PTM58617.1"/>
    <property type="molecule type" value="Genomic_DNA"/>
</dbReference>
<proteinExistence type="predicted"/>